<feature type="signal peptide" evidence="1">
    <location>
        <begin position="1"/>
        <end position="20"/>
    </location>
</feature>
<sequence>MKKPLLIVPILLSACGTATADQTTEEIEGMISSVTEDEILLTAIGQGEAHARQLSIQDHEWSVGTHVTAIVTDGELTEISQMEEFMDGAISSVQDILTAATQDITETYYVDDLELTEGVWHVSLKGVYEPTEQPVLIMDELPEPLSQEEVEREKEVRRVEALSIADAHIQTVASLYPDNSSFYGYISDEEQELISLTSGIHESMPMLLKLIGPQATGQFKDLGDLRFNPEHRTVEIYVKEEDPLTSELKEYVMDNHPLPERIVYKDIEKSLGELKELAISIEDISIPSDSWYTNISTVDQYISIEVTDYSKDVEKAILQQIPPESHPFIKVKEIEVDFTDEHIEEVIEE</sequence>
<feature type="chain" id="PRO_5033039076" description="GerMN domain-containing protein" evidence="1">
    <location>
        <begin position="21"/>
        <end position="349"/>
    </location>
</feature>
<proteinExistence type="predicted"/>
<gene>
    <name evidence="2" type="ORF">FLK61_27595</name>
</gene>
<evidence type="ECO:0000313" key="2">
    <source>
        <dbReference type="EMBL" id="QKS70518.1"/>
    </source>
</evidence>
<evidence type="ECO:0008006" key="4">
    <source>
        <dbReference type="Google" id="ProtNLM"/>
    </source>
</evidence>
<protein>
    <recommendedName>
        <fullName evidence="4">GerMN domain-containing protein</fullName>
    </recommendedName>
</protein>
<dbReference type="RefSeq" id="WP_176008554.1">
    <property type="nucleotide sequence ID" value="NZ_CP041372.2"/>
</dbReference>
<keyword evidence="3" id="KW-1185">Reference proteome</keyword>
<dbReference type="PROSITE" id="PS51257">
    <property type="entry name" value="PROKAR_LIPOPROTEIN"/>
    <property type="match status" value="1"/>
</dbReference>
<accession>A0A859FCF4</accession>
<reference evidence="3" key="1">
    <citation type="submission" date="2019-07" db="EMBL/GenBank/DDBJ databases">
        <title>Bacillus alkalisoli sp. nov. isolated from saline soil.</title>
        <authorList>
            <person name="Sun J.-Q."/>
            <person name="Xu L."/>
        </authorList>
    </citation>
    <scope>NUCLEOTIDE SEQUENCE [LARGE SCALE GENOMIC DNA]</scope>
    <source>
        <strain evidence="3">M4U3P1</strain>
    </source>
</reference>
<organism evidence="2 3">
    <name type="scientific">Paenalkalicoccus suaedae</name>
    <dbReference type="NCBI Taxonomy" id="2592382"/>
    <lineage>
        <taxon>Bacteria</taxon>
        <taxon>Bacillati</taxon>
        <taxon>Bacillota</taxon>
        <taxon>Bacilli</taxon>
        <taxon>Bacillales</taxon>
        <taxon>Bacillaceae</taxon>
        <taxon>Paenalkalicoccus</taxon>
    </lineage>
</organism>
<keyword evidence="1" id="KW-0732">Signal</keyword>
<dbReference type="EMBL" id="CP041372">
    <property type="protein sequence ID" value="QKS70518.1"/>
    <property type="molecule type" value="Genomic_DNA"/>
</dbReference>
<dbReference type="Proteomes" id="UP000318138">
    <property type="component" value="Chromosome"/>
</dbReference>
<evidence type="ECO:0000256" key="1">
    <source>
        <dbReference type="SAM" id="SignalP"/>
    </source>
</evidence>
<dbReference type="KEGG" id="psua:FLK61_27595"/>
<evidence type="ECO:0000313" key="3">
    <source>
        <dbReference type="Proteomes" id="UP000318138"/>
    </source>
</evidence>
<name>A0A859FCF4_9BACI</name>
<dbReference type="AlphaFoldDB" id="A0A859FCF4"/>